<name>A0A1Y5S9I1_9PROT</name>
<protein>
    <recommendedName>
        <fullName evidence="3">DUF2093 domain-containing protein</fullName>
    </recommendedName>
</protein>
<dbReference type="Proteomes" id="UP000193200">
    <property type="component" value="Unassembled WGS sequence"/>
</dbReference>
<evidence type="ECO:0000313" key="1">
    <source>
        <dbReference type="EMBL" id="SLN33054.1"/>
    </source>
</evidence>
<reference evidence="1 2" key="1">
    <citation type="submission" date="2017-03" db="EMBL/GenBank/DDBJ databases">
        <authorList>
            <person name="Afonso C.L."/>
            <person name="Miller P.J."/>
            <person name="Scott M.A."/>
            <person name="Spackman E."/>
            <person name="Goraichik I."/>
            <person name="Dimitrov K.M."/>
            <person name="Suarez D.L."/>
            <person name="Swayne D.E."/>
        </authorList>
    </citation>
    <scope>NUCLEOTIDE SEQUENCE [LARGE SCALE GENOMIC DNA]</scope>
    <source>
        <strain evidence="1 2">CECT 7691</strain>
    </source>
</reference>
<proteinExistence type="predicted"/>
<dbReference type="RefSeq" id="WP_085882493.1">
    <property type="nucleotide sequence ID" value="NZ_FWFR01000001.1"/>
</dbReference>
<dbReference type="AlphaFoldDB" id="A0A1Y5S9I1"/>
<dbReference type="OrthoDB" id="9801906at2"/>
<dbReference type="EMBL" id="FWFR01000001">
    <property type="protein sequence ID" value="SLN33054.1"/>
    <property type="molecule type" value="Genomic_DNA"/>
</dbReference>
<organism evidence="1 2">
    <name type="scientific">Oceanibacterium hippocampi</name>
    <dbReference type="NCBI Taxonomy" id="745714"/>
    <lineage>
        <taxon>Bacteria</taxon>
        <taxon>Pseudomonadati</taxon>
        <taxon>Pseudomonadota</taxon>
        <taxon>Alphaproteobacteria</taxon>
        <taxon>Sneathiellales</taxon>
        <taxon>Sneathiellaceae</taxon>
        <taxon>Oceanibacterium</taxon>
    </lineage>
</organism>
<evidence type="ECO:0000313" key="2">
    <source>
        <dbReference type="Proteomes" id="UP000193200"/>
    </source>
</evidence>
<keyword evidence="2" id="KW-1185">Reference proteome</keyword>
<accession>A0A1Y5S9I1</accession>
<evidence type="ECO:0008006" key="3">
    <source>
        <dbReference type="Google" id="ProtNLM"/>
    </source>
</evidence>
<gene>
    <name evidence="1" type="ORF">OCH7691_01258</name>
</gene>
<dbReference type="InterPro" id="IPR018661">
    <property type="entry name" value="DUF2093"/>
</dbReference>
<dbReference type="Pfam" id="PF09866">
    <property type="entry name" value="DUF2093"/>
    <property type="match status" value="1"/>
</dbReference>
<sequence>MLHEGEAKVLFGDGEAEVIARGRYVRCAVTGRHIPIEELRYWSVPRQEAYIDAEAALKATRGR</sequence>
<dbReference type="InParanoid" id="A0A1Y5S9I1"/>